<evidence type="ECO:0000256" key="2">
    <source>
        <dbReference type="SAM" id="MobiDB-lite"/>
    </source>
</evidence>
<dbReference type="EMBL" id="JADCNM010000011">
    <property type="protein sequence ID" value="KAG0462556.1"/>
    <property type="molecule type" value="Genomic_DNA"/>
</dbReference>
<feature type="domain" description="Prenyltransferase alpha-alpha toroid" evidence="3">
    <location>
        <begin position="90"/>
        <end position="131"/>
    </location>
</feature>
<dbReference type="AlphaFoldDB" id="A0A835Q1S7"/>
<evidence type="ECO:0000313" key="4">
    <source>
        <dbReference type="EMBL" id="KAG0462556.1"/>
    </source>
</evidence>
<gene>
    <name evidence="4" type="ORF">HPP92_021032</name>
</gene>
<comment type="caution">
    <text evidence="4">The sequence shown here is derived from an EMBL/GenBank/DDBJ whole genome shotgun (WGS) entry which is preliminary data.</text>
</comment>
<dbReference type="Pfam" id="PF00432">
    <property type="entry name" value="Prenyltrans"/>
    <property type="match status" value="1"/>
</dbReference>
<evidence type="ECO:0000256" key="1">
    <source>
        <dbReference type="ARBA" id="ARBA00022737"/>
    </source>
</evidence>
<keyword evidence="1" id="KW-0677">Repeat</keyword>
<protein>
    <recommendedName>
        <fullName evidence="3">Prenyltransferase alpha-alpha toroid domain-containing protein</fullName>
    </recommendedName>
</protein>
<name>A0A835Q1S7_VANPL</name>
<dbReference type="InterPro" id="IPR001330">
    <property type="entry name" value="Prenyltrans"/>
</dbReference>
<feature type="region of interest" description="Disordered" evidence="2">
    <location>
        <begin position="17"/>
        <end position="53"/>
    </location>
</feature>
<dbReference type="Gene3D" id="1.50.10.20">
    <property type="match status" value="1"/>
</dbReference>
<evidence type="ECO:0000259" key="3">
    <source>
        <dbReference type="Pfam" id="PF00432"/>
    </source>
</evidence>
<feature type="compositionally biased region" description="Low complexity" evidence="2">
    <location>
        <begin position="19"/>
        <end position="36"/>
    </location>
</feature>
<sequence>MATPQVEQIVVLTQRIESMESSTVSSSSPPSSVFSFDLPSAPHSSDHDQQPSLRTVTQLEQLRVEEKVAEIYRILNDASPHTKTIMMELWRDNHILFLSRGLNQLGPNFRILDASRPWLCYWIIHSMSLLGRIS</sequence>
<dbReference type="Proteomes" id="UP000639772">
    <property type="component" value="Chromosome 11"/>
</dbReference>
<accession>A0A835Q1S7</accession>
<dbReference type="GO" id="GO:0003824">
    <property type="term" value="F:catalytic activity"/>
    <property type="evidence" value="ECO:0007669"/>
    <property type="project" value="InterPro"/>
</dbReference>
<evidence type="ECO:0000313" key="5">
    <source>
        <dbReference type="Proteomes" id="UP000639772"/>
    </source>
</evidence>
<reference evidence="4 5" key="1">
    <citation type="journal article" date="2020" name="Nat. Food">
        <title>A phased Vanilla planifolia genome enables genetic improvement of flavour and production.</title>
        <authorList>
            <person name="Hasing T."/>
            <person name="Tang H."/>
            <person name="Brym M."/>
            <person name="Khazi F."/>
            <person name="Huang T."/>
            <person name="Chambers A.H."/>
        </authorList>
    </citation>
    <scope>NUCLEOTIDE SEQUENCE [LARGE SCALE GENOMIC DNA]</scope>
    <source>
        <tissue evidence="4">Leaf</tissue>
    </source>
</reference>
<dbReference type="SUPFAM" id="SSF48239">
    <property type="entry name" value="Terpenoid cyclases/Protein prenyltransferases"/>
    <property type="match status" value="1"/>
</dbReference>
<organism evidence="4 5">
    <name type="scientific">Vanilla planifolia</name>
    <name type="common">Vanilla</name>
    <dbReference type="NCBI Taxonomy" id="51239"/>
    <lineage>
        <taxon>Eukaryota</taxon>
        <taxon>Viridiplantae</taxon>
        <taxon>Streptophyta</taxon>
        <taxon>Embryophyta</taxon>
        <taxon>Tracheophyta</taxon>
        <taxon>Spermatophyta</taxon>
        <taxon>Magnoliopsida</taxon>
        <taxon>Liliopsida</taxon>
        <taxon>Asparagales</taxon>
        <taxon>Orchidaceae</taxon>
        <taxon>Vanilloideae</taxon>
        <taxon>Vanilleae</taxon>
        <taxon>Vanilla</taxon>
    </lineage>
</organism>
<proteinExistence type="predicted"/>
<dbReference type="OrthoDB" id="10261146at2759"/>
<dbReference type="InterPro" id="IPR008930">
    <property type="entry name" value="Terpenoid_cyclase/PrenylTrfase"/>
</dbReference>